<keyword evidence="4" id="KW-1185">Reference proteome</keyword>
<dbReference type="Gene3D" id="1.25.40.10">
    <property type="entry name" value="Tetratricopeptide repeat domain"/>
    <property type="match status" value="2"/>
</dbReference>
<organism evidence="3 4">
    <name type="scientific">Hyaloscypha variabilis (strain UAMH 11265 / GT02V1 / F)</name>
    <name type="common">Meliniomyces variabilis</name>
    <dbReference type="NCBI Taxonomy" id="1149755"/>
    <lineage>
        <taxon>Eukaryota</taxon>
        <taxon>Fungi</taxon>
        <taxon>Dikarya</taxon>
        <taxon>Ascomycota</taxon>
        <taxon>Pezizomycotina</taxon>
        <taxon>Leotiomycetes</taxon>
        <taxon>Helotiales</taxon>
        <taxon>Hyaloscyphaceae</taxon>
        <taxon>Hyaloscypha</taxon>
        <taxon>Hyaloscypha variabilis</taxon>
    </lineage>
</organism>
<dbReference type="PANTHER" id="PTHR46082:SF6">
    <property type="entry name" value="AAA+ ATPASE DOMAIN-CONTAINING PROTEIN-RELATED"/>
    <property type="match status" value="1"/>
</dbReference>
<dbReference type="InterPro" id="IPR053137">
    <property type="entry name" value="NLR-like"/>
</dbReference>
<name>A0A2J6R0D2_HYAVF</name>
<dbReference type="SUPFAM" id="SSF52540">
    <property type="entry name" value="P-loop containing nucleoside triphosphate hydrolases"/>
    <property type="match status" value="1"/>
</dbReference>
<gene>
    <name evidence="3" type="ORF">L207DRAFT_471285</name>
</gene>
<dbReference type="InterPro" id="IPR011990">
    <property type="entry name" value="TPR-like_helical_dom_sf"/>
</dbReference>
<reference evidence="3 4" key="1">
    <citation type="submission" date="2016-04" db="EMBL/GenBank/DDBJ databases">
        <title>A degradative enzymes factory behind the ericoid mycorrhizal symbiosis.</title>
        <authorList>
            <consortium name="DOE Joint Genome Institute"/>
            <person name="Martino E."/>
            <person name="Morin E."/>
            <person name="Grelet G."/>
            <person name="Kuo A."/>
            <person name="Kohler A."/>
            <person name="Daghino S."/>
            <person name="Barry K."/>
            <person name="Choi C."/>
            <person name="Cichocki N."/>
            <person name="Clum A."/>
            <person name="Copeland A."/>
            <person name="Hainaut M."/>
            <person name="Haridas S."/>
            <person name="Labutti K."/>
            <person name="Lindquist E."/>
            <person name="Lipzen A."/>
            <person name="Khouja H.-R."/>
            <person name="Murat C."/>
            <person name="Ohm R."/>
            <person name="Olson A."/>
            <person name="Spatafora J."/>
            <person name="Veneault-Fourrey C."/>
            <person name="Henrissat B."/>
            <person name="Grigoriev I."/>
            <person name="Martin F."/>
            <person name="Perotto S."/>
        </authorList>
    </citation>
    <scope>NUCLEOTIDE SEQUENCE [LARGE SCALE GENOMIC DNA]</scope>
    <source>
        <strain evidence="3 4">F</strain>
    </source>
</reference>
<dbReference type="InterPro" id="IPR027417">
    <property type="entry name" value="P-loop_NTPase"/>
</dbReference>
<dbReference type="Proteomes" id="UP000235786">
    <property type="component" value="Unassembled WGS sequence"/>
</dbReference>
<dbReference type="AlphaFoldDB" id="A0A2J6R0D2"/>
<protein>
    <submittedName>
        <fullName evidence="3">TPR-like protein</fullName>
    </submittedName>
</protein>
<dbReference type="InterPro" id="IPR002182">
    <property type="entry name" value="NB-ARC"/>
</dbReference>
<evidence type="ECO:0000256" key="1">
    <source>
        <dbReference type="SAM" id="MobiDB-lite"/>
    </source>
</evidence>
<evidence type="ECO:0000259" key="2">
    <source>
        <dbReference type="Pfam" id="PF00931"/>
    </source>
</evidence>
<dbReference type="Gene3D" id="3.40.50.300">
    <property type="entry name" value="P-loop containing nucleotide triphosphate hydrolases"/>
    <property type="match status" value="1"/>
</dbReference>
<sequence length="883" mass="99109">MAEILALVGVAASVAQLVQMGIQISALFKDLNSRLKNGPASVACQLADVEQLVAIVKSIPQHQPHPEGRLSELVDCCRDDAALLLGLLKTMCSDETQKGWKKRIGNFRVAVSWKAREMELVQICTSLERKRNNLQLELNSRTLEGVMDIQQTFEKLKFRSTPCENDRDGSALYNTRFSEGCRVLGRDALLDNLEYELENTKQHAKICLFGLDGIGKSTVAHGYVIRHWQRSTLTRVFWLRGDTESRFIHDYSGIATHVNLPGISNVSEPEAINNIKIWLSSSLSGSWIIVVDKVDEEILKADLLSLIPPNTNGSVILTTRSKTIAKQTASNEKCVFEVKELEPEEAKIVLLDIIKEKELCPEDHASVPQLIQRLAYHPSTISLAGCYIYNTAMSVSRYLDLFETMSELAPYCQNEELGRCNNLNRSVMIPLVITLTISLSKIQRLNPFATEILSLMSCLASRNIPRYLLTLACKDEDSVELKAALELLKTYSLITGDSQDENFDVVNKVYLEIRGRLIPKDSRKRWMESAVSAIYNYFPVDPSLEASNPDMCDCLLPHADAILSYHCADVEIEAIQSDLAYRCCQYLQLKGCHDRALRLAKNAATLAERAFGKESPRTFTIQAQLAILLRETGDLIQARELNERVVAGRSRTLGPRHPDTLCSFNSLALVMQSEGHYDRAEAMHRLVLDQRQIVLGLGDAQTLRSMHNIAFCLQMQLQYEAAEEMGRRVVSLKTELLGPGSLDTASSISNLAIVLQNLGKLESAMELHQKVLKVREERLGKHHPMVLQTRNNIAGVWYRRRHFVAAQREIAQVLELNVKIRGHLHPESLMCMANLSALLEATGKRQEAEKLAREALQGREKVFGSHHPSTVESREALQRLERA</sequence>
<evidence type="ECO:0000313" key="4">
    <source>
        <dbReference type="Proteomes" id="UP000235786"/>
    </source>
</evidence>
<dbReference type="SUPFAM" id="SSF48452">
    <property type="entry name" value="TPR-like"/>
    <property type="match status" value="3"/>
</dbReference>
<dbReference type="Pfam" id="PF13374">
    <property type="entry name" value="TPR_10"/>
    <property type="match status" value="1"/>
</dbReference>
<proteinExistence type="predicted"/>
<dbReference type="GO" id="GO:0043531">
    <property type="term" value="F:ADP binding"/>
    <property type="evidence" value="ECO:0007669"/>
    <property type="project" value="InterPro"/>
</dbReference>
<feature type="domain" description="NB-ARC" evidence="2">
    <location>
        <begin position="189"/>
        <end position="350"/>
    </location>
</feature>
<dbReference type="NCBIfam" id="NF040586">
    <property type="entry name" value="FxSxx_TPR"/>
    <property type="match status" value="1"/>
</dbReference>
<dbReference type="OrthoDB" id="1577640at2759"/>
<feature type="compositionally biased region" description="Basic and acidic residues" evidence="1">
    <location>
        <begin position="872"/>
        <end position="883"/>
    </location>
</feature>
<evidence type="ECO:0000313" key="3">
    <source>
        <dbReference type="EMBL" id="PMD31961.1"/>
    </source>
</evidence>
<feature type="region of interest" description="Disordered" evidence="1">
    <location>
        <begin position="860"/>
        <end position="883"/>
    </location>
</feature>
<dbReference type="STRING" id="1149755.A0A2J6R0D2"/>
<accession>A0A2J6R0D2</accession>
<dbReference type="PANTHER" id="PTHR46082">
    <property type="entry name" value="ATP/GTP-BINDING PROTEIN-RELATED"/>
    <property type="match status" value="1"/>
</dbReference>
<dbReference type="Pfam" id="PF00931">
    <property type="entry name" value="NB-ARC"/>
    <property type="match status" value="1"/>
</dbReference>
<dbReference type="EMBL" id="KZ613960">
    <property type="protein sequence ID" value="PMD31961.1"/>
    <property type="molecule type" value="Genomic_DNA"/>
</dbReference>
<dbReference type="Pfam" id="PF13424">
    <property type="entry name" value="TPR_12"/>
    <property type="match status" value="2"/>
</dbReference>